<dbReference type="Pfam" id="PF01408">
    <property type="entry name" value="GFO_IDH_MocA"/>
    <property type="match status" value="1"/>
</dbReference>
<gene>
    <name evidence="9" type="ORF">BDP81DRAFT_440564</name>
</gene>
<dbReference type="Gene3D" id="3.40.50.720">
    <property type="entry name" value="NAD(P)-binding Rossmann-like Domain"/>
    <property type="match status" value="1"/>
</dbReference>
<feature type="signal peptide" evidence="6">
    <location>
        <begin position="1"/>
        <end position="15"/>
    </location>
</feature>
<evidence type="ECO:0000313" key="9">
    <source>
        <dbReference type="EMBL" id="KAK1622960.1"/>
    </source>
</evidence>
<sequence>MLLSFIQALTAAISAEHFITISTMSSEIPTLRWGIIATGLISSWFVEDLVLERSNARAKHIVQSVGSSSLEKGKAFVEKHLPGKTPTVYGSYAEVYNDPSVDVIYIGTPHAFHKQNCLDAINAGKHVLCEKAFAITAREAREVFEAARKKGVFVMEAMWTRFFPLTRSLLNVLHSEKLIGKIHRVFCDFAMNMNLASLGPDSRLKNPALGAGSLLDIGVYSLTFTILGLDPGVGDKAEKPKISATQTLSDDIDIATSALLLYSSGKQGILTASTQVKTPPGFCRIEGSDGYVIVEGIATSVPGSFTVHSSKASGEGWVESTTEGLKSKKFDFERPGKGFYWEADAVALDITAGRTESEIMPWAETVRVMEILDEIRRQGGAKFPQDEQ</sequence>
<keyword evidence="2" id="KW-0560">Oxidoreductase</keyword>
<dbReference type="EMBL" id="JAHMHQ010000032">
    <property type="protein sequence ID" value="KAK1622960.1"/>
    <property type="molecule type" value="Genomic_DNA"/>
</dbReference>
<dbReference type="Gene3D" id="3.30.360.10">
    <property type="entry name" value="Dihydrodipicolinate Reductase, domain 2"/>
    <property type="match status" value="1"/>
</dbReference>
<feature type="chain" id="PRO_5042522610" description="D-xylose 1-dehydrogenase (NADP(+), D-xylono-1,5-lactone-forming)" evidence="6">
    <location>
        <begin position="16"/>
        <end position="388"/>
    </location>
</feature>
<dbReference type="SUPFAM" id="SSF55347">
    <property type="entry name" value="Glyceraldehyde-3-phosphate dehydrogenase-like, C-terminal domain"/>
    <property type="match status" value="1"/>
</dbReference>
<dbReference type="SUPFAM" id="SSF51735">
    <property type="entry name" value="NAD(P)-binding Rossmann-fold domains"/>
    <property type="match status" value="1"/>
</dbReference>
<comment type="caution">
    <text evidence="9">The sequence shown here is derived from an EMBL/GenBank/DDBJ whole genome shotgun (WGS) entry which is preliminary data.</text>
</comment>
<dbReference type="Pfam" id="PF22725">
    <property type="entry name" value="GFO_IDH_MocA_C3"/>
    <property type="match status" value="1"/>
</dbReference>
<evidence type="ECO:0000256" key="1">
    <source>
        <dbReference type="ARBA" id="ARBA00010928"/>
    </source>
</evidence>
<dbReference type="InterPro" id="IPR000683">
    <property type="entry name" value="Gfo/Idh/MocA-like_OxRdtase_N"/>
</dbReference>
<evidence type="ECO:0000256" key="5">
    <source>
        <dbReference type="ARBA" id="ARBA00049233"/>
    </source>
</evidence>
<reference evidence="9" key="1">
    <citation type="submission" date="2021-06" db="EMBL/GenBank/DDBJ databases">
        <title>Comparative genomics, transcriptomics and evolutionary studies reveal genomic signatures of adaptation to plant cell wall in hemibiotrophic fungi.</title>
        <authorList>
            <consortium name="DOE Joint Genome Institute"/>
            <person name="Baroncelli R."/>
            <person name="Diaz J.F."/>
            <person name="Benocci T."/>
            <person name="Peng M."/>
            <person name="Battaglia E."/>
            <person name="Haridas S."/>
            <person name="Andreopoulos W."/>
            <person name="Labutti K."/>
            <person name="Pangilinan J."/>
            <person name="Floch G.L."/>
            <person name="Makela M.R."/>
            <person name="Henrissat B."/>
            <person name="Grigoriev I.V."/>
            <person name="Crouch J.A."/>
            <person name="De Vries R.P."/>
            <person name="Sukno S.A."/>
            <person name="Thon M.R."/>
        </authorList>
    </citation>
    <scope>NUCLEOTIDE SEQUENCE</scope>
    <source>
        <strain evidence="9">CBS 102054</strain>
    </source>
</reference>
<dbReference type="GO" id="GO:0000166">
    <property type="term" value="F:nucleotide binding"/>
    <property type="evidence" value="ECO:0007669"/>
    <property type="project" value="InterPro"/>
</dbReference>
<feature type="domain" description="Gfo/Idh/MocA-like oxidoreductase N-terminal" evidence="7">
    <location>
        <begin position="31"/>
        <end position="156"/>
    </location>
</feature>
<evidence type="ECO:0000256" key="4">
    <source>
        <dbReference type="ARBA" id="ARBA00042988"/>
    </source>
</evidence>
<dbReference type="PANTHER" id="PTHR22604:SF105">
    <property type="entry name" value="TRANS-1,2-DIHYDROBENZENE-1,2-DIOL DEHYDROGENASE"/>
    <property type="match status" value="1"/>
</dbReference>
<evidence type="ECO:0000259" key="8">
    <source>
        <dbReference type="Pfam" id="PF22725"/>
    </source>
</evidence>
<comment type="similarity">
    <text evidence="1">Belongs to the Gfo/Idh/MocA family.</text>
</comment>
<dbReference type="RefSeq" id="XP_060438955.1">
    <property type="nucleotide sequence ID" value="XM_060591525.1"/>
</dbReference>
<name>A0AAI9ZG36_9PEZI</name>
<dbReference type="InterPro" id="IPR036291">
    <property type="entry name" value="NAD(P)-bd_dom_sf"/>
</dbReference>
<evidence type="ECO:0000256" key="6">
    <source>
        <dbReference type="SAM" id="SignalP"/>
    </source>
</evidence>
<dbReference type="InterPro" id="IPR050984">
    <property type="entry name" value="Gfo/Idh/MocA_domain"/>
</dbReference>
<dbReference type="GeneID" id="85476387"/>
<evidence type="ECO:0000259" key="7">
    <source>
        <dbReference type="Pfam" id="PF01408"/>
    </source>
</evidence>
<dbReference type="AlphaFoldDB" id="A0AAI9ZG36"/>
<keyword evidence="6" id="KW-0732">Signal</keyword>
<evidence type="ECO:0000256" key="3">
    <source>
        <dbReference type="ARBA" id="ARBA00038984"/>
    </source>
</evidence>
<proteinExistence type="inferred from homology"/>
<dbReference type="InterPro" id="IPR055170">
    <property type="entry name" value="GFO_IDH_MocA-like_dom"/>
</dbReference>
<accession>A0AAI9ZG36</accession>
<dbReference type="EC" id="1.1.1.179" evidence="3"/>
<evidence type="ECO:0000313" key="10">
    <source>
        <dbReference type="Proteomes" id="UP001243989"/>
    </source>
</evidence>
<dbReference type="GO" id="GO:0047837">
    <property type="term" value="F:D-xylose 1-dehydrogenase (NADP+) activity"/>
    <property type="evidence" value="ECO:0007669"/>
    <property type="project" value="UniProtKB-EC"/>
</dbReference>
<dbReference type="Proteomes" id="UP001243989">
    <property type="component" value="Unassembled WGS sequence"/>
</dbReference>
<keyword evidence="10" id="KW-1185">Reference proteome</keyword>
<dbReference type="PANTHER" id="PTHR22604">
    <property type="entry name" value="OXIDOREDUCTASES"/>
    <property type="match status" value="1"/>
</dbReference>
<evidence type="ECO:0000256" key="2">
    <source>
        <dbReference type="ARBA" id="ARBA00023002"/>
    </source>
</evidence>
<organism evidence="9 10">
    <name type="scientific">Colletotrichum phormii</name>
    <dbReference type="NCBI Taxonomy" id="359342"/>
    <lineage>
        <taxon>Eukaryota</taxon>
        <taxon>Fungi</taxon>
        <taxon>Dikarya</taxon>
        <taxon>Ascomycota</taxon>
        <taxon>Pezizomycotina</taxon>
        <taxon>Sordariomycetes</taxon>
        <taxon>Hypocreomycetidae</taxon>
        <taxon>Glomerellales</taxon>
        <taxon>Glomerellaceae</taxon>
        <taxon>Colletotrichum</taxon>
        <taxon>Colletotrichum acutatum species complex</taxon>
    </lineage>
</organism>
<comment type="catalytic activity">
    <reaction evidence="5">
        <text>D-xylose + NADP(+) = D-xylono-1,5-lactone + NADPH + H(+)</text>
        <dbReference type="Rhea" id="RHEA:22000"/>
        <dbReference type="ChEBI" id="CHEBI:15378"/>
        <dbReference type="ChEBI" id="CHEBI:15867"/>
        <dbReference type="ChEBI" id="CHEBI:53455"/>
        <dbReference type="ChEBI" id="CHEBI:57783"/>
        <dbReference type="ChEBI" id="CHEBI:58349"/>
        <dbReference type="EC" id="1.1.1.179"/>
    </reaction>
</comment>
<feature type="domain" description="GFO/IDH/MocA-like oxidoreductase" evidence="8">
    <location>
        <begin position="176"/>
        <end position="292"/>
    </location>
</feature>
<protein>
    <recommendedName>
        <fullName evidence="3">D-xylose 1-dehydrogenase (NADP(+), D-xylono-1,5-lactone-forming)</fullName>
        <ecNumber evidence="3">1.1.1.179</ecNumber>
    </recommendedName>
    <alternativeName>
        <fullName evidence="4">D-xylose-NADP dehydrogenase</fullName>
    </alternativeName>
</protein>